<organism evidence="1">
    <name type="scientific">Rhipicephalus zambeziensis</name>
    <dbReference type="NCBI Taxonomy" id="60191"/>
    <lineage>
        <taxon>Eukaryota</taxon>
        <taxon>Metazoa</taxon>
        <taxon>Ecdysozoa</taxon>
        <taxon>Arthropoda</taxon>
        <taxon>Chelicerata</taxon>
        <taxon>Arachnida</taxon>
        <taxon>Acari</taxon>
        <taxon>Parasitiformes</taxon>
        <taxon>Ixodida</taxon>
        <taxon>Ixodoidea</taxon>
        <taxon>Ixodidae</taxon>
        <taxon>Rhipicephalinae</taxon>
        <taxon>Rhipicephalus</taxon>
        <taxon>Rhipicephalus</taxon>
    </lineage>
</organism>
<name>A0A224Z148_9ACAR</name>
<reference evidence="1" key="1">
    <citation type="journal article" date="2017" name="Parasit. Vectors">
        <title>Sialotranscriptomics of Rhipicephalus zambeziensis reveals intricate expression profiles of secretory proteins and suggests tight temporal transcriptional regulation during blood-feeding.</title>
        <authorList>
            <person name="de Castro M.H."/>
            <person name="de Klerk D."/>
            <person name="Pienaar R."/>
            <person name="Rees D.J.G."/>
            <person name="Mans B.J."/>
        </authorList>
    </citation>
    <scope>NUCLEOTIDE SEQUENCE</scope>
    <source>
        <tissue evidence="1">Salivary glands</tissue>
    </source>
</reference>
<protein>
    <submittedName>
        <fullName evidence="1">Uncharacterized protein</fullName>
    </submittedName>
</protein>
<proteinExistence type="predicted"/>
<dbReference type="AlphaFoldDB" id="A0A224Z148"/>
<accession>A0A224Z148</accession>
<dbReference type="EMBL" id="GFPF01008818">
    <property type="protein sequence ID" value="MAA19964.1"/>
    <property type="molecule type" value="Transcribed_RNA"/>
</dbReference>
<sequence>MIMRRTVVEGSRNRDHVGFFNAHLNLSTLVSSTLPPSKCGHYGRDTIPRPSGQRQHFLSHYIMHVHELLSLRTSASGRVERAIRSCYCFKELRCFLMITAGYWLNAELLQSINDCSLCSISVGPVSVFIFLQNL</sequence>
<evidence type="ECO:0000313" key="1">
    <source>
        <dbReference type="EMBL" id="MAA19964.1"/>
    </source>
</evidence>